<dbReference type="GO" id="GO:0005506">
    <property type="term" value="F:iron ion binding"/>
    <property type="evidence" value="ECO:0007669"/>
    <property type="project" value="InterPro"/>
</dbReference>
<protein>
    <submittedName>
        <fullName evidence="9">Procollagen-lysine,2-oxoglutarate 5-dioxygenase 1</fullName>
    </submittedName>
</protein>
<dbReference type="EMBL" id="AMPZ03000002">
    <property type="protein sequence ID" value="KAH9591812.1"/>
    <property type="molecule type" value="Genomic_DNA"/>
</dbReference>
<feature type="domain" description="Fe2OG dioxygenase" evidence="8">
    <location>
        <begin position="659"/>
        <end position="751"/>
    </location>
</feature>
<evidence type="ECO:0000256" key="5">
    <source>
        <dbReference type="ARBA" id="ARBA00023002"/>
    </source>
</evidence>
<accession>A0A922LRB6</accession>
<reference evidence="9" key="3">
    <citation type="submission" date="2021-06" db="EMBL/GenBank/DDBJ databases">
        <title>Chromosome-level genome assembly for S. haematobium.</title>
        <authorList>
            <person name="Stroehlein A.J."/>
        </authorList>
    </citation>
    <scope>NUCLEOTIDE SEQUENCE</scope>
</reference>
<proteinExistence type="predicted"/>
<dbReference type="InterPro" id="IPR057589">
    <property type="entry name" value="GT_PLOD"/>
</dbReference>
<dbReference type="InterPro" id="IPR005123">
    <property type="entry name" value="Oxoglu/Fe-dep_dioxygenase_dom"/>
</dbReference>
<dbReference type="AlphaFoldDB" id="A0A922LRB6"/>
<dbReference type="PANTHER" id="PTHR10730">
    <property type="entry name" value="PROCOLLAGEN-LYSINE,2-OXOGLUTARATE 5-DIOXYGENASE/GLYCOSYLTRANSFERASE 25 FAMILY MEMBER"/>
    <property type="match status" value="1"/>
</dbReference>
<dbReference type="InterPro" id="IPR006620">
    <property type="entry name" value="Pro_4_hyd_alph"/>
</dbReference>
<keyword evidence="7" id="KW-0325">Glycoprotein</keyword>
<reference evidence="9" key="1">
    <citation type="journal article" date="2012" name="Nat. Genet.">
        <title>Whole-genome sequence of Schistosoma haematobium.</title>
        <authorList>
            <person name="Young N.D."/>
            <person name="Jex A.R."/>
            <person name="Li B."/>
            <person name="Liu S."/>
            <person name="Yang L."/>
            <person name="Xiong Z."/>
            <person name="Li Y."/>
            <person name="Cantacessi C."/>
            <person name="Hall R.S."/>
            <person name="Xu X."/>
            <person name="Chen F."/>
            <person name="Wu X."/>
            <person name="Zerlotini A."/>
            <person name="Oliveira G."/>
            <person name="Hofmann A."/>
            <person name="Zhang G."/>
            <person name="Fang X."/>
            <person name="Kang Y."/>
            <person name="Campbell B.E."/>
            <person name="Loukas A."/>
            <person name="Ranganathan S."/>
            <person name="Rollinson D."/>
            <person name="Rinaldi G."/>
            <person name="Brindley P.J."/>
            <person name="Yang H."/>
            <person name="Wang J."/>
            <person name="Wang J."/>
            <person name="Gasser R.B."/>
        </authorList>
    </citation>
    <scope>NUCLEOTIDE SEQUENCE</scope>
</reference>
<keyword evidence="2" id="KW-0479">Metal-binding</keyword>
<keyword evidence="5" id="KW-0560">Oxidoreductase</keyword>
<dbReference type="GeneID" id="24597921"/>
<evidence type="ECO:0000256" key="2">
    <source>
        <dbReference type="ARBA" id="ARBA00022723"/>
    </source>
</evidence>
<sequence>MRLHGRYGIIVSDLLFAVLKTGYVFKNYFEMSFVNSFVFLLVILSCYTELCLCHDVLVLTVATEKNDALQRFLRSCNLNGFKVKVLGEGIHWRGGYVAKSTGGGQKVNLLKEELTTGAYEPDQLILFVDSYDVVFMQNVDKLLEEYEKFKSKVIFSAEEFCWPQPSLQSLYPEVDSGEKRYLNSGGFIGPASNLIKIINHAPIKDDDDDQLYYTNIFLDSTLRTLYDIELDKTSRIFQNLNGAFSDVELHFNDETGYLFNKIFSTTPIIAHGNGPIKVEFNSLSNYLAYSWSPTKNCQHCNEDNIEFQDISDYPLVVMGIFIEQGTPFIERFFERIAALSYPKSRLHIVGHMAENSKFQSSVAESFNQTFGHQYFSVSWLEENLDEEIARKKVFGYCLAIEDCKYVFAVDSIAQLDNPETLSHLVKMNRSIIAPLLTIRGKAWSNFWGALDADGFYARSSDYMDIIHYNITGIWNVPLVRSAYLISRWAVRKLIDVSNSEMNFAYEARNKNVFMFVDNQMNFGYLIDAKNYTKGKLHNDLWQTMENPQDWEEKYIHPQYFNFAKPEITMTDIDQPCPDVFWFPLVSETFCKHLIEEVENYGQWSTGDNYDPRLEGGYENVPTRDIHMRQIGWEEHWLHILEKYVHKMQKKLFQGYDDKPWARMNFVVRYKPDEQPSLRPHHDASSYTINIGLNQPGKDYKGGGIRYNRYNCSIVNTRVGWAVVSPGRVTHLHEGLATTEGTRYIFVTFVNP</sequence>
<comment type="caution">
    <text evidence="9">The sequence shown here is derived from an EMBL/GenBank/DDBJ whole genome shotgun (WGS) entry which is preliminary data.</text>
</comment>
<keyword evidence="4" id="KW-0223">Dioxygenase</keyword>
<dbReference type="GO" id="GO:0031418">
    <property type="term" value="F:L-ascorbic acid binding"/>
    <property type="evidence" value="ECO:0007669"/>
    <property type="project" value="InterPro"/>
</dbReference>
<dbReference type="KEGG" id="shx:MS3_00010432"/>
<dbReference type="Gene3D" id="2.60.120.620">
    <property type="entry name" value="q2cbj1_9rhob like domain"/>
    <property type="match status" value="1"/>
</dbReference>
<keyword evidence="6" id="KW-0408">Iron</keyword>
<reference evidence="9" key="4">
    <citation type="journal article" date="2022" name="PLoS Pathog.">
        <title>Chromosome-level genome of Schistosoma haematobium underpins genome-wide explorations of molecular variation.</title>
        <authorList>
            <person name="Stroehlein A.J."/>
            <person name="Korhonen P.K."/>
            <person name="Lee V.V."/>
            <person name="Ralph S.A."/>
            <person name="Mentink-Kane M."/>
            <person name="You H."/>
            <person name="McManus D.P."/>
            <person name="Tchuente L.T."/>
            <person name="Stothard J.R."/>
            <person name="Kaur P."/>
            <person name="Dudchenko O."/>
            <person name="Aiden E.L."/>
            <person name="Yang B."/>
            <person name="Yang H."/>
            <person name="Emery A.M."/>
            <person name="Webster B.L."/>
            <person name="Brindley P.J."/>
            <person name="Rollinson D."/>
            <person name="Chang B.C.H."/>
            <person name="Gasser R.B."/>
            <person name="Young N.D."/>
        </authorList>
    </citation>
    <scope>NUCLEOTIDE SEQUENCE</scope>
</reference>
<keyword evidence="10" id="KW-1185">Reference proteome</keyword>
<dbReference type="InterPro" id="IPR044861">
    <property type="entry name" value="IPNS-like_FE2OG_OXY"/>
</dbReference>
<reference evidence="9" key="2">
    <citation type="journal article" date="2019" name="Gigascience">
        <title>High-quality Schistosoma haematobium genome achieved by single-molecule and long-range sequencing.</title>
        <authorList>
            <person name="Stroehlein A.J."/>
            <person name="Korhonen P.K."/>
            <person name="Chong T.M."/>
            <person name="Lim Y.L."/>
            <person name="Chan K.G."/>
            <person name="Webster B."/>
            <person name="Rollinson D."/>
            <person name="Brindley P.J."/>
            <person name="Gasser R.B."/>
            <person name="Young N.D."/>
        </authorList>
    </citation>
    <scope>NUCLEOTIDE SEQUENCE</scope>
</reference>
<evidence type="ECO:0000313" key="10">
    <source>
        <dbReference type="Proteomes" id="UP000471633"/>
    </source>
</evidence>
<evidence type="ECO:0000256" key="4">
    <source>
        <dbReference type="ARBA" id="ARBA00022964"/>
    </source>
</evidence>
<dbReference type="Pfam" id="PF03171">
    <property type="entry name" value="2OG-FeII_Oxy"/>
    <property type="match status" value="1"/>
</dbReference>
<evidence type="ECO:0000256" key="1">
    <source>
        <dbReference type="ARBA" id="ARBA00001961"/>
    </source>
</evidence>
<comment type="cofactor">
    <cofactor evidence="1">
        <name>L-ascorbate</name>
        <dbReference type="ChEBI" id="CHEBI:38290"/>
    </cofactor>
</comment>
<dbReference type="InterPro" id="IPR050757">
    <property type="entry name" value="Collagen_mod_GT25"/>
</dbReference>
<dbReference type="PANTHER" id="PTHR10730:SF45">
    <property type="entry name" value="PROCOLLAGEN-LYSINE,2-OXOGLUTARATE 5-DIOXYGENASE"/>
    <property type="match status" value="1"/>
</dbReference>
<dbReference type="PROSITE" id="PS51471">
    <property type="entry name" value="FE2OG_OXY"/>
    <property type="match status" value="1"/>
</dbReference>
<dbReference type="GO" id="GO:0005783">
    <property type="term" value="C:endoplasmic reticulum"/>
    <property type="evidence" value="ECO:0007669"/>
    <property type="project" value="TreeGrafter"/>
</dbReference>
<dbReference type="Proteomes" id="UP000471633">
    <property type="component" value="Unassembled WGS sequence"/>
</dbReference>
<keyword evidence="3" id="KW-0732">Signal</keyword>
<dbReference type="GO" id="GO:0008475">
    <property type="term" value="F:procollagen-lysine 5-dioxygenase activity"/>
    <property type="evidence" value="ECO:0007669"/>
    <property type="project" value="TreeGrafter"/>
</dbReference>
<evidence type="ECO:0000259" key="8">
    <source>
        <dbReference type="PROSITE" id="PS51471"/>
    </source>
</evidence>
<name>A0A922LRB6_SCHHA</name>
<dbReference type="SMART" id="SM00702">
    <property type="entry name" value="P4Hc"/>
    <property type="match status" value="1"/>
</dbReference>
<dbReference type="CTD" id="5351"/>
<evidence type="ECO:0000256" key="6">
    <source>
        <dbReference type="ARBA" id="ARBA00023004"/>
    </source>
</evidence>
<evidence type="ECO:0000256" key="3">
    <source>
        <dbReference type="ARBA" id="ARBA00022729"/>
    </source>
</evidence>
<gene>
    <name evidence="9" type="primary">PLOD1</name>
    <name evidence="9" type="ORF">MS3_00010432</name>
</gene>
<organism evidence="9 10">
    <name type="scientific">Schistosoma haematobium</name>
    <name type="common">Blood fluke</name>
    <dbReference type="NCBI Taxonomy" id="6185"/>
    <lineage>
        <taxon>Eukaryota</taxon>
        <taxon>Metazoa</taxon>
        <taxon>Spiralia</taxon>
        <taxon>Lophotrochozoa</taxon>
        <taxon>Platyhelminthes</taxon>
        <taxon>Trematoda</taxon>
        <taxon>Digenea</taxon>
        <taxon>Strigeidida</taxon>
        <taxon>Schistosomatoidea</taxon>
        <taxon>Schistosomatidae</taxon>
        <taxon>Schistosoma</taxon>
    </lineage>
</organism>
<evidence type="ECO:0000256" key="7">
    <source>
        <dbReference type="ARBA" id="ARBA00023180"/>
    </source>
</evidence>
<dbReference type="RefSeq" id="XP_035589720.2">
    <property type="nucleotide sequence ID" value="XM_035731754.2"/>
</dbReference>
<evidence type="ECO:0000313" key="9">
    <source>
        <dbReference type="EMBL" id="KAH9591812.1"/>
    </source>
</evidence>
<dbReference type="Pfam" id="PF25342">
    <property type="entry name" value="GT_PLOD"/>
    <property type="match status" value="1"/>
</dbReference>